<dbReference type="AlphaFoldDB" id="A0A1D9LC63"/>
<gene>
    <name evidence="1" type="ORF">BKX93_01705</name>
</gene>
<name>A0A1D9LC63_9NEIS</name>
<dbReference type="KEGG" id="cvc:BKX93_01705"/>
<dbReference type="EMBL" id="CP017707">
    <property type="protein sequence ID" value="AOZ48835.1"/>
    <property type="molecule type" value="Genomic_DNA"/>
</dbReference>
<dbReference type="GeneID" id="68839935"/>
<organism evidence="1 2">
    <name type="scientific">Chromobacterium vaccinii</name>
    <dbReference type="NCBI Taxonomy" id="1108595"/>
    <lineage>
        <taxon>Bacteria</taxon>
        <taxon>Pseudomonadati</taxon>
        <taxon>Pseudomonadota</taxon>
        <taxon>Betaproteobacteria</taxon>
        <taxon>Neisseriales</taxon>
        <taxon>Chromobacteriaceae</taxon>
        <taxon>Chromobacterium</taxon>
    </lineage>
</organism>
<reference evidence="1 2" key="1">
    <citation type="submission" date="2016-10" db="EMBL/GenBank/DDBJ databases">
        <title>Chromobacterium muskegensis sp. nov., an insecticidal bacterium isolated from Sphagnum bogs.</title>
        <authorList>
            <person name="Sparks M.E."/>
            <person name="Blackburn M.B."/>
            <person name="Gundersen-Rindal D.E."/>
            <person name="Mitchell A."/>
            <person name="Farrar R."/>
            <person name="Kuhar D."/>
        </authorList>
    </citation>
    <scope>NUCLEOTIDE SEQUENCE [LARGE SCALE GENOMIC DNA]</scope>
    <source>
        <strain evidence="1 2">21-1</strain>
    </source>
</reference>
<sequence length="323" mass="36385">MIDRLRDDILDNQMDVIRYEAETARERRDRVKQIIETIVALVLMRNPWAVTMLYARQRRLEALLGDMGSQVREAYAAMADEALIDSGDLADIQTAAMDQALGRALGDQQDDRRRRKPPFDVADLMLFGATLKTWYERQAQDLLWRARLALQNAIARSMSLDDVIAALRGIQVSAEANADALIRSFVQEVAASSAMAVYRSNADTINGLVQVSVMDSRTTAICRRYNGATWDLDGAPILGNQLPFDGGTPRHWGCRSIILPLVNGVMPSDITFEDWLNSRPEARQRDILRGRYDMWRRGALSPADALDQRGNPITLDEMRSRYG</sequence>
<dbReference type="Proteomes" id="UP000178776">
    <property type="component" value="Chromosome"/>
</dbReference>
<dbReference type="STRING" id="1108595.BKX93_01705"/>
<dbReference type="RefSeq" id="WP_070978371.1">
    <property type="nucleotide sequence ID" value="NZ_CP017707.1"/>
</dbReference>
<evidence type="ECO:0000313" key="2">
    <source>
        <dbReference type="Proteomes" id="UP000178776"/>
    </source>
</evidence>
<evidence type="ECO:0008006" key="3">
    <source>
        <dbReference type="Google" id="ProtNLM"/>
    </source>
</evidence>
<proteinExistence type="predicted"/>
<evidence type="ECO:0000313" key="1">
    <source>
        <dbReference type="EMBL" id="AOZ48835.1"/>
    </source>
</evidence>
<protein>
    <recommendedName>
        <fullName evidence="3">Phage head morphogenesis domain-containing protein</fullName>
    </recommendedName>
</protein>
<accession>A0A1D9LC63</accession>